<evidence type="ECO:0000256" key="1">
    <source>
        <dbReference type="ARBA" id="ARBA00000085"/>
    </source>
</evidence>
<keyword evidence="9" id="KW-1133">Transmembrane helix</keyword>
<comment type="catalytic activity">
    <reaction evidence="1">
        <text>ATP + protein L-histidine = ADP + protein N-phospho-L-histidine.</text>
        <dbReference type="EC" id="2.7.13.3"/>
    </reaction>
</comment>
<dbReference type="InterPro" id="IPR036097">
    <property type="entry name" value="HisK_dim/P_sf"/>
</dbReference>
<dbReference type="SMART" id="SM00388">
    <property type="entry name" value="HisKA"/>
    <property type="match status" value="1"/>
</dbReference>
<dbReference type="GO" id="GO:0005524">
    <property type="term" value="F:ATP binding"/>
    <property type="evidence" value="ECO:0007669"/>
    <property type="project" value="UniProtKB-KW"/>
</dbReference>
<keyword evidence="9" id="KW-0472">Membrane</keyword>
<gene>
    <name evidence="11" type="ORF">NMK71_03860</name>
</gene>
<dbReference type="PRINTS" id="PR00344">
    <property type="entry name" value="BCTRLSENSOR"/>
</dbReference>
<dbReference type="CDD" id="cd00082">
    <property type="entry name" value="HisKA"/>
    <property type="match status" value="1"/>
</dbReference>
<feature type="domain" description="Histidine kinase" evidence="10">
    <location>
        <begin position="191"/>
        <end position="393"/>
    </location>
</feature>
<dbReference type="PROSITE" id="PS50109">
    <property type="entry name" value="HIS_KIN"/>
    <property type="match status" value="1"/>
</dbReference>
<keyword evidence="12" id="KW-1185">Reference proteome</keyword>
<accession>A0A9X4RX41</accession>
<dbReference type="EC" id="2.7.13.3" evidence="2"/>
<dbReference type="SUPFAM" id="SSF55874">
    <property type="entry name" value="ATPase domain of HSP90 chaperone/DNA topoisomerase II/histidine kinase"/>
    <property type="match status" value="1"/>
</dbReference>
<proteinExistence type="predicted"/>
<evidence type="ECO:0000313" key="11">
    <source>
        <dbReference type="EMBL" id="MDG4945539.1"/>
    </source>
</evidence>
<keyword evidence="6" id="KW-0418">Kinase</keyword>
<feature type="transmembrane region" description="Helical" evidence="9">
    <location>
        <begin position="153"/>
        <end position="173"/>
    </location>
</feature>
<evidence type="ECO:0000256" key="9">
    <source>
        <dbReference type="SAM" id="Phobius"/>
    </source>
</evidence>
<comment type="caution">
    <text evidence="11">The sequence shown here is derived from an EMBL/GenBank/DDBJ whole genome shotgun (WGS) entry which is preliminary data.</text>
</comment>
<dbReference type="PANTHER" id="PTHR43065">
    <property type="entry name" value="SENSOR HISTIDINE KINASE"/>
    <property type="match status" value="1"/>
</dbReference>
<evidence type="ECO:0000256" key="8">
    <source>
        <dbReference type="ARBA" id="ARBA00023012"/>
    </source>
</evidence>
<evidence type="ECO:0000256" key="3">
    <source>
        <dbReference type="ARBA" id="ARBA00022553"/>
    </source>
</evidence>
<keyword evidence="3" id="KW-0597">Phosphoprotein</keyword>
<dbReference type="InterPro" id="IPR003594">
    <property type="entry name" value="HATPase_dom"/>
</dbReference>
<keyword evidence="8" id="KW-0902">Two-component regulatory system</keyword>
<keyword evidence="5" id="KW-0547">Nucleotide-binding</keyword>
<sequence length="393" mass="45131">MKLKFDPQNLLNNRNLNKWLGFALASMIVILTIWMSNSIVQNLKEEEQKKMETIVKATELLGSLDTSDDARRIALKIIEDNTSMPMILVDENKEAYEVRNLEKLENDLLTDSIFLKQKLSELEAIHDPIEVNLPFGKQYIYYQNSSLLTKLRYYPLALLIILLSFAAFTVWYFRTLERTQRSFLWAGMAKETAHQIGTPLSSLLGWIEILRLENVDPDTLSEIENDVQRLNQIAERFSKIGSRPTLHPHNIVEICENTYNYLKPRISTGINFQLRTKSSEIMVDCNPELLSWVLENLVRNAVDAMQNRGKIEIRASIKDNKAVITVTDDGSGIPSKLQKRIFEPGYTTKKRGWGLGLSLAKRIINEYHDGQIFVAQSDKEHGTQFKIILKTSI</sequence>
<evidence type="ECO:0000256" key="7">
    <source>
        <dbReference type="ARBA" id="ARBA00022840"/>
    </source>
</evidence>
<evidence type="ECO:0000256" key="6">
    <source>
        <dbReference type="ARBA" id="ARBA00022777"/>
    </source>
</evidence>
<dbReference type="AlphaFoldDB" id="A0A9X4RX41"/>
<feature type="transmembrane region" description="Helical" evidence="9">
    <location>
        <begin position="20"/>
        <end position="40"/>
    </location>
</feature>
<dbReference type="GO" id="GO:0000155">
    <property type="term" value="F:phosphorelay sensor kinase activity"/>
    <property type="evidence" value="ECO:0007669"/>
    <property type="project" value="InterPro"/>
</dbReference>
<keyword evidence="4" id="KW-0808">Transferase</keyword>
<evidence type="ECO:0000256" key="4">
    <source>
        <dbReference type="ARBA" id="ARBA00022679"/>
    </source>
</evidence>
<dbReference type="SUPFAM" id="SSF47384">
    <property type="entry name" value="Homodimeric domain of signal transducing histidine kinase"/>
    <property type="match status" value="1"/>
</dbReference>
<dbReference type="InterPro" id="IPR005467">
    <property type="entry name" value="His_kinase_dom"/>
</dbReference>
<dbReference type="Gene3D" id="3.30.565.10">
    <property type="entry name" value="Histidine kinase-like ATPase, C-terminal domain"/>
    <property type="match status" value="1"/>
</dbReference>
<reference evidence="11" key="1">
    <citation type="submission" date="2022-07" db="EMBL/GenBank/DDBJ databases">
        <title>Description and genome-wide analysis of Profundicola chukchiensis gen. nov., sp. nov., marine bacteria isolated from bottom sediments of the Chukchi Sea.</title>
        <authorList>
            <person name="Romanenko L."/>
            <person name="Otstavnykh N."/>
            <person name="Kurilenko V."/>
            <person name="Eremeev V."/>
            <person name="Velansky P."/>
            <person name="Mikhailov V."/>
            <person name="Isaeva M."/>
        </authorList>
    </citation>
    <scope>NUCLEOTIDE SEQUENCE</scope>
    <source>
        <strain evidence="11">KMM 9713</strain>
    </source>
</reference>
<dbReference type="Pfam" id="PF02518">
    <property type="entry name" value="HATPase_c"/>
    <property type="match status" value="1"/>
</dbReference>
<evidence type="ECO:0000313" key="12">
    <source>
        <dbReference type="Proteomes" id="UP001152599"/>
    </source>
</evidence>
<evidence type="ECO:0000256" key="5">
    <source>
        <dbReference type="ARBA" id="ARBA00022741"/>
    </source>
</evidence>
<dbReference type="InterPro" id="IPR036890">
    <property type="entry name" value="HATPase_C_sf"/>
</dbReference>
<dbReference type="SMART" id="SM00387">
    <property type="entry name" value="HATPase_c"/>
    <property type="match status" value="1"/>
</dbReference>
<dbReference type="InterPro" id="IPR003661">
    <property type="entry name" value="HisK_dim/P_dom"/>
</dbReference>
<keyword evidence="9" id="KW-0812">Transmembrane</keyword>
<protein>
    <recommendedName>
        <fullName evidence="2">histidine kinase</fullName>
        <ecNumber evidence="2">2.7.13.3</ecNumber>
    </recommendedName>
</protein>
<dbReference type="InterPro" id="IPR004358">
    <property type="entry name" value="Sig_transdc_His_kin-like_C"/>
</dbReference>
<dbReference type="EMBL" id="JANCMU010000001">
    <property type="protein sequence ID" value="MDG4945539.1"/>
    <property type="molecule type" value="Genomic_DNA"/>
</dbReference>
<dbReference type="PANTHER" id="PTHR43065:SF10">
    <property type="entry name" value="PEROXIDE STRESS-ACTIVATED HISTIDINE KINASE MAK3"/>
    <property type="match status" value="1"/>
</dbReference>
<dbReference type="Proteomes" id="UP001152599">
    <property type="component" value="Unassembled WGS sequence"/>
</dbReference>
<name>A0A9X4RX41_9FLAO</name>
<keyword evidence="7 11" id="KW-0067">ATP-binding</keyword>
<dbReference type="RefSeq" id="WP_304420126.1">
    <property type="nucleotide sequence ID" value="NZ_JANCMU010000001.1"/>
</dbReference>
<organism evidence="11 12">
    <name type="scientific">Profundicola chukchiensis</name>
    <dbReference type="NCBI Taxonomy" id="2961959"/>
    <lineage>
        <taxon>Bacteria</taxon>
        <taxon>Pseudomonadati</taxon>
        <taxon>Bacteroidota</taxon>
        <taxon>Flavobacteriia</taxon>
        <taxon>Flavobacteriales</taxon>
        <taxon>Weeksellaceae</taxon>
        <taxon>Profundicola</taxon>
    </lineage>
</organism>
<evidence type="ECO:0000256" key="2">
    <source>
        <dbReference type="ARBA" id="ARBA00012438"/>
    </source>
</evidence>
<evidence type="ECO:0000259" key="10">
    <source>
        <dbReference type="PROSITE" id="PS50109"/>
    </source>
</evidence>
<dbReference type="Gene3D" id="1.10.287.130">
    <property type="match status" value="1"/>
</dbReference>